<keyword evidence="3" id="KW-0813">Transport</keyword>
<reference evidence="11" key="1">
    <citation type="submission" date="2014-02" db="EMBL/GenBank/DDBJ databases">
        <authorList>
            <person name="Genoscope - CEA"/>
        </authorList>
    </citation>
    <scope>NUCLEOTIDE SEQUENCE</scope>
    <source>
        <strain evidence="11">LS3</strain>
    </source>
</reference>
<dbReference type="EMBL" id="HG937694">
    <property type="protein sequence ID" value="CDP38283.1"/>
    <property type="molecule type" value="Genomic_DNA"/>
</dbReference>
<gene>
    <name evidence="11" type="ORF">GNLVRS02_ARAD1D31218g</name>
</gene>
<dbReference type="AlphaFoldDB" id="A0A060TBF3"/>
<evidence type="ECO:0000256" key="2">
    <source>
        <dbReference type="ARBA" id="ARBA00008335"/>
    </source>
</evidence>
<dbReference type="PANTHER" id="PTHR21576:SF45">
    <property type="entry name" value="TRANSPORTER MCH1-RELATED"/>
    <property type="match status" value="1"/>
</dbReference>
<feature type="transmembrane region" description="Helical" evidence="10">
    <location>
        <begin position="381"/>
        <end position="409"/>
    </location>
</feature>
<evidence type="ECO:0000256" key="8">
    <source>
        <dbReference type="ARBA" id="ARBA00039330"/>
    </source>
</evidence>
<feature type="transmembrane region" description="Helical" evidence="10">
    <location>
        <begin position="91"/>
        <end position="110"/>
    </location>
</feature>
<dbReference type="Pfam" id="PF07690">
    <property type="entry name" value="MFS_1"/>
    <property type="match status" value="1"/>
</dbReference>
<feature type="region of interest" description="Disordered" evidence="9">
    <location>
        <begin position="237"/>
        <end position="266"/>
    </location>
</feature>
<dbReference type="PhylomeDB" id="A0A060TBF3"/>
<evidence type="ECO:0000256" key="1">
    <source>
        <dbReference type="ARBA" id="ARBA00004128"/>
    </source>
</evidence>
<dbReference type="SUPFAM" id="SSF103473">
    <property type="entry name" value="MFS general substrate transporter"/>
    <property type="match status" value="1"/>
</dbReference>
<comment type="similarity">
    <text evidence="2">Belongs to the major facilitator superfamily.</text>
</comment>
<keyword evidence="4" id="KW-0926">Vacuole</keyword>
<evidence type="ECO:0000256" key="6">
    <source>
        <dbReference type="ARBA" id="ARBA00022989"/>
    </source>
</evidence>
<name>A0A060TBF3_BLAAD</name>
<keyword evidence="6 10" id="KW-1133">Transmembrane helix</keyword>
<feature type="transmembrane region" description="Helical" evidence="10">
    <location>
        <begin position="20"/>
        <end position="43"/>
    </location>
</feature>
<feature type="transmembrane region" description="Helical" evidence="10">
    <location>
        <begin position="279"/>
        <end position="299"/>
    </location>
</feature>
<dbReference type="PANTHER" id="PTHR21576">
    <property type="entry name" value="UNCHARACTERIZED NODULIN-LIKE PROTEIN"/>
    <property type="match status" value="1"/>
</dbReference>
<proteinExistence type="inferred from homology"/>
<dbReference type="GO" id="GO:0000329">
    <property type="term" value="C:fungal-type vacuole membrane"/>
    <property type="evidence" value="ECO:0007669"/>
    <property type="project" value="TreeGrafter"/>
</dbReference>
<feature type="transmembrane region" description="Helical" evidence="10">
    <location>
        <begin position="416"/>
        <end position="437"/>
    </location>
</feature>
<keyword evidence="7 10" id="KW-0472">Membrane</keyword>
<feature type="transmembrane region" description="Helical" evidence="10">
    <location>
        <begin position="148"/>
        <end position="166"/>
    </location>
</feature>
<feature type="transmembrane region" description="Helical" evidence="10">
    <location>
        <begin position="457"/>
        <end position="477"/>
    </location>
</feature>
<dbReference type="InterPro" id="IPR036259">
    <property type="entry name" value="MFS_trans_sf"/>
</dbReference>
<dbReference type="GO" id="GO:0022857">
    <property type="term" value="F:transmembrane transporter activity"/>
    <property type="evidence" value="ECO:0007669"/>
    <property type="project" value="InterPro"/>
</dbReference>
<evidence type="ECO:0000256" key="3">
    <source>
        <dbReference type="ARBA" id="ARBA00022448"/>
    </source>
</evidence>
<evidence type="ECO:0000313" key="11">
    <source>
        <dbReference type="EMBL" id="CDP38283.1"/>
    </source>
</evidence>
<organism evidence="11">
    <name type="scientific">Blastobotrys adeninivorans</name>
    <name type="common">Yeast</name>
    <name type="synonym">Arxula adeninivorans</name>
    <dbReference type="NCBI Taxonomy" id="409370"/>
    <lineage>
        <taxon>Eukaryota</taxon>
        <taxon>Fungi</taxon>
        <taxon>Dikarya</taxon>
        <taxon>Ascomycota</taxon>
        <taxon>Saccharomycotina</taxon>
        <taxon>Dipodascomycetes</taxon>
        <taxon>Dipodascales</taxon>
        <taxon>Trichomonascaceae</taxon>
        <taxon>Blastobotrys</taxon>
    </lineage>
</organism>
<dbReference type="InterPro" id="IPR011701">
    <property type="entry name" value="MFS"/>
</dbReference>
<reference evidence="11" key="2">
    <citation type="submission" date="2014-06" db="EMBL/GenBank/DDBJ databases">
        <title>The complete genome of Blastobotrys (Arxula) adeninivorans LS3 - a yeast of biotechnological interest.</title>
        <authorList>
            <person name="Kunze G."/>
            <person name="Gaillardin C."/>
            <person name="Czernicka M."/>
            <person name="Durrens P."/>
            <person name="Martin T."/>
            <person name="Boer E."/>
            <person name="Gabaldon T."/>
            <person name="Cruz J."/>
            <person name="Talla E."/>
            <person name="Marck C."/>
            <person name="Goffeau A."/>
            <person name="Barbe V."/>
            <person name="Baret P."/>
            <person name="Baronian K."/>
            <person name="Beier S."/>
            <person name="Bleykasten C."/>
            <person name="Bode R."/>
            <person name="Casaregola S."/>
            <person name="Despons L."/>
            <person name="Fairhead C."/>
            <person name="Giersberg M."/>
            <person name="Gierski P."/>
            <person name="Hahnel U."/>
            <person name="Hartmann A."/>
            <person name="Jankowska D."/>
            <person name="Jubin C."/>
            <person name="Jung P."/>
            <person name="Lafontaine I."/>
            <person name="Leh-Louis V."/>
            <person name="Lemaire M."/>
            <person name="Marcet-Houben M."/>
            <person name="Mascher M."/>
            <person name="Morel G."/>
            <person name="Richard G.-F."/>
            <person name="Riechen J."/>
            <person name="Sacerdot C."/>
            <person name="Sarkar A."/>
            <person name="Savel G."/>
            <person name="Schacherer J."/>
            <person name="Sherman D."/>
            <person name="Straub M.-L."/>
            <person name="Stein N."/>
            <person name="Thierry A."/>
            <person name="Trautwein-Schult A."/>
            <person name="Westhof E."/>
            <person name="Worch S."/>
            <person name="Dujon B."/>
            <person name="Souciet J.-L."/>
            <person name="Wincker P."/>
            <person name="Scholz U."/>
            <person name="Neuveglise N."/>
        </authorList>
    </citation>
    <scope>NUCLEOTIDE SEQUENCE</scope>
    <source>
        <strain evidence="11">LS3</strain>
    </source>
</reference>
<feature type="transmembrane region" description="Helical" evidence="10">
    <location>
        <begin position="352"/>
        <end position="375"/>
    </location>
</feature>
<evidence type="ECO:0000256" key="7">
    <source>
        <dbReference type="ARBA" id="ARBA00023136"/>
    </source>
</evidence>
<protein>
    <recommendedName>
        <fullName evidence="8">Probable transporter MCH1</fullName>
    </recommendedName>
</protein>
<accession>A0A060TBF3</accession>
<sequence>MAEETSPLLGGVFSRSNFNWHILFSAYLLCILCCTVSGAAPLFSIYTPTLHRKLGYSQLEINTVAIALEAGQYLPLPVIGFFADRYGQSKLGLLSALLLCPGHLIASYVVANQGSYRVLAGCYAAIGTGLASLFFCGLISCTRLYPKSTLLSISAPTTAFGLSALWEAQAIRHLFLRDGFVDLESLYKTFAVFFLIFGLVGFCSAKLAGVDHSESSKEQEAHGSQAAQAAQADVEHRGYGVNDTGDDGDDYDDDDDDDDDYDHSTAHDHLPQKERLWKFLLGTPTWILLLCFVLSSGPLEMYLNNMGAIIDTIEDGPDVALNVSLTAFASTAARLIVGLVSDHLQPKINRPFQLACVLIVTAFAHVLMACGVFSVHDGKLFYLSSLINGFSYGAIFTLVPTIVASVWGLKSFGTNWGTFVIGPAIGSFIYGTLFAGLYDKGLVDHELVCKGLGCYQLTFIITAAGLFVASAMLVALSEIPWKGKYRRL</sequence>
<comment type="subcellular location">
    <subcellularLocation>
        <location evidence="1">Vacuole membrane</location>
        <topology evidence="1">Multi-pass membrane protein</topology>
    </subcellularLocation>
</comment>
<dbReference type="Gene3D" id="1.20.1250.20">
    <property type="entry name" value="MFS general substrate transporter like domains"/>
    <property type="match status" value="2"/>
</dbReference>
<feature type="transmembrane region" description="Helical" evidence="10">
    <location>
        <begin position="116"/>
        <end position="136"/>
    </location>
</feature>
<evidence type="ECO:0000256" key="4">
    <source>
        <dbReference type="ARBA" id="ARBA00022554"/>
    </source>
</evidence>
<evidence type="ECO:0000256" key="9">
    <source>
        <dbReference type="SAM" id="MobiDB-lite"/>
    </source>
</evidence>
<evidence type="ECO:0000256" key="5">
    <source>
        <dbReference type="ARBA" id="ARBA00022692"/>
    </source>
</evidence>
<evidence type="ECO:0000256" key="10">
    <source>
        <dbReference type="SAM" id="Phobius"/>
    </source>
</evidence>
<feature type="compositionally biased region" description="Acidic residues" evidence="9">
    <location>
        <begin position="244"/>
        <end position="261"/>
    </location>
</feature>
<keyword evidence="5 10" id="KW-0812">Transmembrane</keyword>
<feature type="transmembrane region" description="Helical" evidence="10">
    <location>
        <begin position="186"/>
        <end position="208"/>
    </location>
</feature>
<feature type="transmembrane region" description="Helical" evidence="10">
    <location>
        <begin position="319"/>
        <end position="340"/>
    </location>
</feature>